<keyword evidence="2" id="KW-0472">Membrane</keyword>
<dbReference type="Proteomes" id="UP000664534">
    <property type="component" value="Unassembled WGS sequence"/>
</dbReference>
<keyword evidence="2" id="KW-1133">Transmembrane helix</keyword>
<feature type="transmembrane region" description="Helical" evidence="2">
    <location>
        <begin position="90"/>
        <end position="111"/>
    </location>
</feature>
<keyword evidence="2" id="KW-0812">Transmembrane</keyword>
<dbReference type="EMBL" id="CAJPDT010000011">
    <property type="protein sequence ID" value="CAF9913143.1"/>
    <property type="molecule type" value="Genomic_DNA"/>
</dbReference>
<accession>A0A8H3EWM8</accession>
<evidence type="ECO:0000256" key="2">
    <source>
        <dbReference type="SAM" id="Phobius"/>
    </source>
</evidence>
<comment type="caution">
    <text evidence="3">The sequence shown here is derived from an EMBL/GenBank/DDBJ whole genome shotgun (WGS) entry which is preliminary data.</text>
</comment>
<proteinExistence type="predicted"/>
<sequence length="193" mass="21699">MPPLDLLDSVTAGHMTNASPSPSPERGPATNRHDGPPDTPLPAYERQDDAPIANDYPAPPPSPPAYRLIPHRPFFFHNNGRRACVRWLRLVYLDILLLLTVVASVKVMMVFSDNVYRWDERYFPMTWDPDSKKWYGPPELSYPHSPLIFSVVFLAVLLPAVGAAVVIGMQLWVRSFWDANAGLFGLFKGLVLM</sequence>
<dbReference type="AlphaFoldDB" id="A0A8H3EWM8"/>
<evidence type="ECO:0000256" key="1">
    <source>
        <dbReference type="SAM" id="MobiDB-lite"/>
    </source>
</evidence>
<feature type="transmembrane region" description="Helical" evidence="2">
    <location>
        <begin position="147"/>
        <end position="167"/>
    </location>
</feature>
<evidence type="ECO:0000313" key="3">
    <source>
        <dbReference type="EMBL" id="CAF9913143.1"/>
    </source>
</evidence>
<keyword evidence="4" id="KW-1185">Reference proteome</keyword>
<reference evidence="3" key="1">
    <citation type="submission" date="2021-03" db="EMBL/GenBank/DDBJ databases">
        <authorList>
            <person name="Tagirdzhanova G."/>
        </authorList>
    </citation>
    <scope>NUCLEOTIDE SEQUENCE</scope>
</reference>
<feature type="region of interest" description="Disordered" evidence="1">
    <location>
        <begin position="1"/>
        <end position="57"/>
    </location>
</feature>
<name>A0A8H3EWM8_9LECA</name>
<evidence type="ECO:0000313" key="4">
    <source>
        <dbReference type="Proteomes" id="UP000664534"/>
    </source>
</evidence>
<organism evidence="3 4">
    <name type="scientific">Imshaugia aleurites</name>
    <dbReference type="NCBI Taxonomy" id="172621"/>
    <lineage>
        <taxon>Eukaryota</taxon>
        <taxon>Fungi</taxon>
        <taxon>Dikarya</taxon>
        <taxon>Ascomycota</taxon>
        <taxon>Pezizomycotina</taxon>
        <taxon>Lecanoromycetes</taxon>
        <taxon>OSLEUM clade</taxon>
        <taxon>Lecanoromycetidae</taxon>
        <taxon>Lecanorales</taxon>
        <taxon>Lecanorineae</taxon>
        <taxon>Parmeliaceae</taxon>
        <taxon>Imshaugia</taxon>
    </lineage>
</organism>
<dbReference type="OrthoDB" id="10030083at2759"/>
<gene>
    <name evidence="3" type="ORF">IMSHALPRED_000925</name>
</gene>
<protein>
    <submittedName>
        <fullName evidence="3">Uncharacterized protein</fullName>
    </submittedName>
</protein>